<keyword evidence="1" id="KW-0812">Transmembrane</keyword>
<gene>
    <name evidence="2" type="ORF">FTOL_12869</name>
</gene>
<evidence type="ECO:0000313" key="2">
    <source>
        <dbReference type="EMBL" id="SPJ88974.1"/>
    </source>
</evidence>
<dbReference type="AlphaFoldDB" id="A0AAE8SPE2"/>
<feature type="transmembrane region" description="Helical" evidence="1">
    <location>
        <begin position="65"/>
        <end position="84"/>
    </location>
</feature>
<keyword evidence="1" id="KW-1133">Transmembrane helix</keyword>
<name>A0AAE8SPE2_9HYPO</name>
<proteinExistence type="predicted"/>
<sequence>MLLPQPQIPPGVARLVLELQPPTEMRGPQNKPQGKTRHGVAQNVAVADLSAHYPTRDDHSKGKPVKLMTILSSLGFVLVNLLLYDSRRSYSIILFLTLVASGGFVACPSRSEFLDSCPATVILLADLCFGAAESVRSTRCPGVSNSTTKPYYTDNRLHILCSSSYVLYYTVKSINKRNSQNQTTILF</sequence>
<dbReference type="Proteomes" id="UP001187734">
    <property type="component" value="Unassembled WGS sequence"/>
</dbReference>
<comment type="caution">
    <text evidence="2">The sequence shown here is derived from an EMBL/GenBank/DDBJ whole genome shotgun (WGS) entry which is preliminary data.</text>
</comment>
<evidence type="ECO:0000313" key="3">
    <source>
        <dbReference type="Proteomes" id="UP001187734"/>
    </source>
</evidence>
<protein>
    <submittedName>
        <fullName evidence="2">Uncharacterized protein</fullName>
    </submittedName>
</protein>
<keyword evidence="3" id="KW-1185">Reference proteome</keyword>
<dbReference type="EMBL" id="ONZP01000662">
    <property type="protein sequence ID" value="SPJ88974.1"/>
    <property type="molecule type" value="Genomic_DNA"/>
</dbReference>
<feature type="transmembrane region" description="Helical" evidence="1">
    <location>
        <begin position="90"/>
        <end position="107"/>
    </location>
</feature>
<keyword evidence="1" id="KW-0472">Membrane</keyword>
<reference evidence="2" key="1">
    <citation type="submission" date="2018-03" db="EMBL/GenBank/DDBJ databases">
        <authorList>
            <person name="Guldener U."/>
        </authorList>
    </citation>
    <scope>NUCLEOTIDE SEQUENCE</scope>
</reference>
<accession>A0AAE8SPE2</accession>
<evidence type="ECO:0000256" key="1">
    <source>
        <dbReference type="SAM" id="Phobius"/>
    </source>
</evidence>
<organism evidence="2 3">
    <name type="scientific">Fusarium torulosum</name>
    <dbReference type="NCBI Taxonomy" id="33205"/>
    <lineage>
        <taxon>Eukaryota</taxon>
        <taxon>Fungi</taxon>
        <taxon>Dikarya</taxon>
        <taxon>Ascomycota</taxon>
        <taxon>Pezizomycotina</taxon>
        <taxon>Sordariomycetes</taxon>
        <taxon>Hypocreomycetidae</taxon>
        <taxon>Hypocreales</taxon>
        <taxon>Nectriaceae</taxon>
        <taxon>Fusarium</taxon>
    </lineage>
</organism>